<dbReference type="RefSeq" id="WP_254092250.1">
    <property type="nucleotide sequence ID" value="NZ_JAHESC010000034.1"/>
</dbReference>
<comment type="caution">
    <text evidence="1">The sequence shown here is derived from an EMBL/GenBank/DDBJ whole genome shotgun (WGS) entry which is preliminary data.</text>
</comment>
<organism evidence="1 2">
    <name type="scientific">Dawidia soli</name>
    <dbReference type="NCBI Taxonomy" id="2782352"/>
    <lineage>
        <taxon>Bacteria</taxon>
        <taxon>Pseudomonadati</taxon>
        <taxon>Bacteroidota</taxon>
        <taxon>Cytophagia</taxon>
        <taxon>Cytophagales</taxon>
        <taxon>Chryseotaleaceae</taxon>
        <taxon>Dawidia</taxon>
    </lineage>
</organism>
<reference evidence="1 2" key="1">
    <citation type="submission" date="2021-05" db="EMBL/GenBank/DDBJ databases">
        <title>A Polyphasic approach of four new species of the genus Ohtaekwangia: Ohtaekwangia histidinii sp. nov., Ohtaekwangia cretensis sp. nov., Ohtaekwangia indiensis sp. nov., Ohtaekwangia reichenbachii sp. nov. from diverse environment.</title>
        <authorList>
            <person name="Octaviana S."/>
        </authorList>
    </citation>
    <scope>NUCLEOTIDE SEQUENCE [LARGE SCALE GENOMIC DNA]</scope>
    <source>
        <strain evidence="1 2">PWU37</strain>
    </source>
</reference>
<evidence type="ECO:0000313" key="1">
    <source>
        <dbReference type="EMBL" id="MBT1689026.1"/>
    </source>
</evidence>
<evidence type="ECO:0000313" key="2">
    <source>
        <dbReference type="Proteomes" id="UP001319180"/>
    </source>
</evidence>
<name>A0AAP2DBL7_9BACT</name>
<dbReference type="Proteomes" id="UP001319180">
    <property type="component" value="Unassembled WGS sequence"/>
</dbReference>
<gene>
    <name evidence="1" type="ORF">KK078_20845</name>
</gene>
<proteinExistence type="predicted"/>
<sequence>MHTDIYSIFSMLRVPVRRLAVGLVAVASLAACSNDEDMTIPVTPSYSDPEENLAAFKQQLEAAPEGWEATLRPLTGKVYTLFLTLGGGEVTLYADTDTTAAQTPSHSPYSVELTQTVNPSLVFADGSNLARVPGGKNPGVDKAYSYSFTRGDTLYLRGNQYGDELRLVKASAGTRAAYEGRALRNAMKSVSGYLAAVHYLYLQPSPDLLIQFAVNPATRGVYITYLQGHDVKFFGSDYAYAPGGMRLKSPFSVAGNTLQDVAWHDDTRQLSVVYNGASQPLQKANIPVIPLHYLLGTEYPPGAAFPSPGVQLLPGWSSKFRTLWMKDDDGAMQENYSLIYVVPDIHIENNTMDLYVYYVNPEDDYVHGKMQYKYTKTAEGVFDFAFTGTPDDEEGARARAVQPHMPTILGLLENHRFRVEFFDAYQELGGVIPQYISVDDPELYFTGLWFTR</sequence>
<keyword evidence="2" id="KW-1185">Reference proteome</keyword>
<accession>A0AAP2DBL7</accession>
<dbReference type="EMBL" id="JAHESC010000034">
    <property type="protein sequence ID" value="MBT1689026.1"/>
    <property type="molecule type" value="Genomic_DNA"/>
</dbReference>
<dbReference type="AlphaFoldDB" id="A0AAP2DBL7"/>
<dbReference type="Pfam" id="PF14135">
    <property type="entry name" value="DUF4302"/>
    <property type="match status" value="1"/>
</dbReference>
<protein>
    <submittedName>
        <fullName evidence="1">DUF4302 domain-containing protein</fullName>
    </submittedName>
</protein>
<dbReference type="InterPro" id="IPR025396">
    <property type="entry name" value="DUF4302"/>
</dbReference>